<keyword evidence="1" id="KW-1133">Transmembrane helix</keyword>
<keyword evidence="5" id="KW-1185">Reference proteome</keyword>
<dbReference type="InterPro" id="IPR050640">
    <property type="entry name" value="Bact_2-comp_sensor_kinase"/>
</dbReference>
<evidence type="ECO:0000313" key="4">
    <source>
        <dbReference type="EMBL" id="MBL7559463.1"/>
    </source>
</evidence>
<dbReference type="Gene3D" id="2.130.10.10">
    <property type="entry name" value="YVTN repeat-like/Quinoprotein amine dehydrogenase"/>
    <property type="match status" value="1"/>
</dbReference>
<dbReference type="InterPro" id="IPR011110">
    <property type="entry name" value="Reg_prop"/>
</dbReference>
<keyword evidence="1" id="KW-0812">Transmembrane</keyword>
<evidence type="ECO:0000313" key="5">
    <source>
        <dbReference type="Proteomes" id="UP000605013"/>
    </source>
</evidence>
<dbReference type="Pfam" id="PF06580">
    <property type="entry name" value="His_kinase"/>
    <property type="match status" value="1"/>
</dbReference>
<dbReference type="RefSeq" id="WP_202999710.1">
    <property type="nucleotide sequence ID" value="NZ_JAEMEF010000004.1"/>
</dbReference>
<dbReference type="SUPFAM" id="SSF63829">
    <property type="entry name" value="Calcium-dependent phosphotriesterase"/>
    <property type="match status" value="1"/>
</dbReference>
<name>A0ABS1WK61_9FLAO</name>
<keyword evidence="4" id="KW-0418">Kinase</keyword>
<evidence type="ECO:0000256" key="1">
    <source>
        <dbReference type="SAM" id="Phobius"/>
    </source>
</evidence>
<dbReference type="PANTHER" id="PTHR34220">
    <property type="entry name" value="SENSOR HISTIDINE KINASE YPDA"/>
    <property type="match status" value="1"/>
</dbReference>
<feature type="transmembrane region" description="Helical" evidence="1">
    <location>
        <begin position="699"/>
        <end position="723"/>
    </location>
</feature>
<gene>
    <name evidence="4" type="ORF">JAO71_06545</name>
</gene>
<proteinExistence type="predicted"/>
<dbReference type="InterPro" id="IPR015943">
    <property type="entry name" value="WD40/YVTN_repeat-like_dom_sf"/>
</dbReference>
<dbReference type="PANTHER" id="PTHR34220:SF7">
    <property type="entry name" value="SENSOR HISTIDINE KINASE YPDA"/>
    <property type="match status" value="1"/>
</dbReference>
<sequence length="950" mass="109213">MNYKKLHITIYFVLIWSFSFAQQFLNYSTKDGLPSNHVYTIVQDAKGFMWFLTDKGMARYNGKTFKTFTTKNGLPINDVWDALPTPDGKVWYLSKTPKLGYIQNDTVVSFSNQAKNQIINPIYSSQVGDSVYPTEPHKIFSLQNNKWVALLNSTYKTQSNERITIKHGLVSSIVLNRSGQLKLYNKQEQKINTITTTGIYGTTGTRGQLNDSLFFWTNQKSYFILNLNTHHLKHVDLKQAIGLNTVDNLRVNVVDNQVQVSGSGFVAKLNQDLEIVDPYFFPKNIDAHFGFIDKLNTIWLATFNNGIYKLPYVKQKAKYHLLNHKIQSFNCIDSSLVVGVYQKGFYKFKDGIFHELISDNDYVYGASHLKLNNINFYAFRNTLIKEKKGKKTIVKVDDLQSNDLLANEVGRKFVCHNHKIYSNFSFGINRINASSLKIEKEFKQRGVNDLISFKNRLLIATNNGLKEVVNDTLKPVIFSNIVFDKPILNIKLVDNNKLLINTDGFGAYLSDLKIIQPLALTDYLIVEDAFIADNIIWLATNTGVLKFKKVKDNYQYEKRFTVSDGLPTNHIKRLYVDQNNLILGTNNGIAILPKNQKNVPQLLDVYIANATYNSKAINQKKSAFKYSKNNSINITVDNIDFSDNNTNLTYQFKLQPSQKQWVSSNTNVFNFNNLQPDDYVFYVKSGSIKKQLKFTILPLWWQLLWVKILLTLLSITIIILSVWKLSKKSQEKKNNKLIQDKKLSEIQLKALRSQMNPHFVFNSLSAIQYYINNNQIEASEAYLVKFSKLIRQFFELSKETDISLKEEVGLITNYLDIEKLRFKDKFDYQINISETIKVNQVNLPTMLLQPIVENAINHGIFNKVEKGKVTININEAKNHAIKIEIIDDGVGFVNTIKKTNRKIKSSNVLHDRLRFLNKSGQWNVTYSVKALHPNHEDKGNVSTFLISKNN</sequence>
<dbReference type="InterPro" id="IPR010559">
    <property type="entry name" value="Sig_transdc_His_kin_internal"/>
</dbReference>
<dbReference type="InterPro" id="IPR013783">
    <property type="entry name" value="Ig-like_fold"/>
</dbReference>
<dbReference type="Gene3D" id="3.30.565.10">
    <property type="entry name" value="Histidine kinase-like ATPase, C-terminal domain"/>
    <property type="match status" value="1"/>
</dbReference>
<dbReference type="Pfam" id="PF07494">
    <property type="entry name" value="Reg_prop"/>
    <property type="match status" value="1"/>
</dbReference>
<evidence type="ECO:0000259" key="3">
    <source>
        <dbReference type="Pfam" id="PF06580"/>
    </source>
</evidence>
<dbReference type="EMBL" id="JAEMEF010000004">
    <property type="protein sequence ID" value="MBL7559463.1"/>
    <property type="molecule type" value="Genomic_DNA"/>
</dbReference>
<feature type="chain" id="PRO_5047446970" evidence="2">
    <location>
        <begin position="22"/>
        <end position="950"/>
    </location>
</feature>
<dbReference type="SUPFAM" id="SSF55874">
    <property type="entry name" value="ATPase domain of HSP90 chaperone/DNA topoisomerase II/histidine kinase"/>
    <property type="match status" value="1"/>
</dbReference>
<evidence type="ECO:0000256" key="2">
    <source>
        <dbReference type="SAM" id="SignalP"/>
    </source>
</evidence>
<feature type="domain" description="Signal transduction histidine kinase internal region" evidence="3">
    <location>
        <begin position="747"/>
        <end position="826"/>
    </location>
</feature>
<dbReference type="GO" id="GO:0016301">
    <property type="term" value="F:kinase activity"/>
    <property type="evidence" value="ECO:0007669"/>
    <property type="project" value="UniProtKB-KW"/>
</dbReference>
<reference evidence="4 5" key="1">
    <citation type="submission" date="2020-12" db="EMBL/GenBank/DDBJ databases">
        <title>Olleya sediminilitoris sp. nov., isolated from a tidal flat.</title>
        <authorList>
            <person name="Park S."/>
            <person name="Yoon J.-H."/>
        </authorList>
    </citation>
    <scope>NUCLEOTIDE SEQUENCE [LARGE SCALE GENOMIC DNA]</scope>
    <source>
        <strain evidence="4 5">YSTF-M6</strain>
    </source>
</reference>
<comment type="caution">
    <text evidence="4">The sequence shown here is derived from an EMBL/GenBank/DDBJ whole genome shotgun (WGS) entry which is preliminary data.</text>
</comment>
<keyword evidence="1" id="KW-0472">Membrane</keyword>
<accession>A0ABS1WK61</accession>
<protein>
    <submittedName>
        <fullName evidence="4">Histidine kinase</fullName>
    </submittedName>
</protein>
<organism evidence="4 5">
    <name type="scientific">Olleya sediminilitoris</name>
    <dbReference type="NCBI Taxonomy" id="2795739"/>
    <lineage>
        <taxon>Bacteria</taxon>
        <taxon>Pseudomonadati</taxon>
        <taxon>Bacteroidota</taxon>
        <taxon>Flavobacteriia</taxon>
        <taxon>Flavobacteriales</taxon>
        <taxon>Flavobacteriaceae</taxon>
    </lineage>
</organism>
<keyword evidence="2" id="KW-0732">Signal</keyword>
<feature type="signal peptide" evidence="2">
    <location>
        <begin position="1"/>
        <end position="21"/>
    </location>
</feature>
<keyword evidence="4" id="KW-0808">Transferase</keyword>
<dbReference type="Proteomes" id="UP000605013">
    <property type="component" value="Unassembled WGS sequence"/>
</dbReference>
<dbReference type="InterPro" id="IPR036890">
    <property type="entry name" value="HATPase_C_sf"/>
</dbReference>
<dbReference type="Gene3D" id="2.60.40.10">
    <property type="entry name" value="Immunoglobulins"/>
    <property type="match status" value="1"/>
</dbReference>